<keyword evidence="21" id="KW-0046">Antibiotic resistance</keyword>
<comment type="catalytic activity">
    <reaction evidence="24">
        <text>Preferential cleavage: (Ac)2-L-Lys-D-Ala-|-D-Ala. Also transpeptidation of peptidyl-alanyl moieties that are N-acyl substituents of D-alanine.</text>
        <dbReference type="EC" id="3.4.16.4"/>
    </reaction>
</comment>
<keyword evidence="16" id="KW-0133">Cell shape</keyword>
<evidence type="ECO:0000259" key="29">
    <source>
        <dbReference type="Pfam" id="PF00912"/>
    </source>
</evidence>
<dbReference type="SUPFAM" id="SSF56601">
    <property type="entry name" value="beta-lactamase/transpeptidase-like"/>
    <property type="match status" value="1"/>
</dbReference>
<dbReference type="EC" id="2.4.99.28" evidence="25"/>
<evidence type="ECO:0000256" key="12">
    <source>
        <dbReference type="ARBA" id="ARBA00022676"/>
    </source>
</evidence>
<evidence type="ECO:0000256" key="3">
    <source>
        <dbReference type="ARBA" id="ARBA00004752"/>
    </source>
</evidence>
<comment type="subcellular location">
    <subcellularLocation>
        <location evidence="2">Cell inner membrane</location>
        <topology evidence="2">Single-pass type II membrane protein</topology>
    </subcellularLocation>
</comment>
<evidence type="ECO:0000256" key="11">
    <source>
        <dbReference type="ARBA" id="ARBA00022670"/>
    </source>
</evidence>
<keyword evidence="32" id="KW-1185">Reference proteome</keyword>
<dbReference type="InterPro" id="IPR031376">
    <property type="entry name" value="PCB_OB"/>
</dbReference>
<evidence type="ECO:0000256" key="19">
    <source>
        <dbReference type="ARBA" id="ARBA00022989"/>
    </source>
</evidence>
<dbReference type="RefSeq" id="WP_220102698.1">
    <property type="nucleotide sequence ID" value="NZ_JAHZSS010000002.1"/>
</dbReference>
<evidence type="ECO:0000256" key="7">
    <source>
        <dbReference type="ARBA" id="ARBA00018638"/>
    </source>
</evidence>
<keyword evidence="11" id="KW-0645">Protease</keyword>
<evidence type="ECO:0000256" key="6">
    <source>
        <dbReference type="ARBA" id="ARBA00012448"/>
    </source>
</evidence>
<dbReference type="Gene3D" id="1.10.3810.10">
    <property type="entry name" value="Biosynthetic peptidoglycan transglycosylase-like"/>
    <property type="match status" value="1"/>
</dbReference>
<evidence type="ECO:0000256" key="18">
    <source>
        <dbReference type="ARBA" id="ARBA00022984"/>
    </source>
</evidence>
<evidence type="ECO:0000256" key="17">
    <source>
        <dbReference type="ARBA" id="ARBA00022968"/>
    </source>
</evidence>
<dbReference type="Gene3D" id="3.40.710.10">
    <property type="entry name" value="DD-peptidase/beta-lactamase superfamily"/>
    <property type="match status" value="2"/>
</dbReference>
<evidence type="ECO:0000256" key="8">
    <source>
        <dbReference type="ARBA" id="ARBA00022475"/>
    </source>
</evidence>
<evidence type="ECO:0000256" key="10">
    <source>
        <dbReference type="ARBA" id="ARBA00022645"/>
    </source>
</evidence>
<feature type="domain" description="Penicillin-binding protein transpeptidase" evidence="28">
    <location>
        <begin position="443"/>
        <end position="735"/>
    </location>
</feature>
<keyword evidence="13" id="KW-0808">Transferase</keyword>
<dbReference type="Pfam" id="PF17092">
    <property type="entry name" value="PCB_OB"/>
    <property type="match status" value="1"/>
</dbReference>
<evidence type="ECO:0000259" key="28">
    <source>
        <dbReference type="Pfam" id="PF00905"/>
    </source>
</evidence>
<evidence type="ECO:0000256" key="27">
    <source>
        <dbReference type="SAM" id="Phobius"/>
    </source>
</evidence>
<comment type="caution">
    <text evidence="31">The sequence shown here is derived from an EMBL/GenBank/DDBJ whole genome shotgun (WGS) entry which is preliminary data.</text>
</comment>
<keyword evidence="18" id="KW-0573">Peptidoglycan synthesis</keyword>
<dbReference type="EC" id="3.4.16.4" evidence="6"/>
<dbReference type="InterPro" id="IPR012338">
    <property type="entry name" value="Beta-lactam/transpept-like"/>
</dbReference>
<organism evidence="31 32">
    <name type="scientific">Neiella holothuriorum</name>
    <dbReference type="NCBI Taxonomy" id="2870530"/>
    <lineage>
        <taxon>Bacteria</taxon>
        <taxon>Pseudomonadati</taxon>
        <taxon>Pseudomonadota</taxon>
        <taxon>Gammaproteobacteria</taxon>
        <taxon>Alteromonadales</taxon>
        <taxon>Echinimonadaceae</taxon>
        <taxon>Neiella</taxon>
    </lineage>
</organism>
<dbReference type="Pfam" id="PF00905">
    <property type="entry name" value="Transpeptidase"/>
    <property type="match status" value="1"/>
</dbReference>
<evidence type="ECO:0000256" key="23">
    <source>
        <dbReference type="ARBA" id="ARBA00023316"/>
    </source>
</evidence>
<keyword evidence="10" id="KW-0121">Carboxypeptidase</keyword>
<evidence type="ECO:0000313" key="32">
    <source>
        <dbReference type="Proteomes" id="UP001166251"/>
    </source>
</evidence>
<feature type="domain" description="Penicillin-binding protein OB-like" evidence="30">
    <location>
        <begin position="317"/>
        <end position="439"/>
    </location>
</feature>
<dbReference type="InterPro" id="IPR001460">
    <property type="entry name" value="PCN-bd_Tpept"/>
</dbReference>
<evidence type="ECO:0000256" key="16">
    <source>
        <dbReference type="ARBA" id="ARBA00022960"/>
    </source>
</evidence>
<keyword evidence="12" id="KW-0328">Glycosyltransferase</keyword>
<evidence type="ECO:0000256" key="21">
    <source>
        <dbReference type="ARBA" id="ARBA00023251"/>
    </source>
</evidence>
<evidence type="ECO:0000313" key="31">
    <source>
        <dbReference type="EMBL" id="MBW8190024.1"/>
    </source>
</evidence>
<protein>
    <recommendedName>
        <fullName evidence="7">Penicillin-binding protein 1A</fullName>
        <ecNumber evidence="25">2.4.99.28</ecNumber>
        <ecNumber evidence="6">3.4.16.4</ecNumber>
    </recommendedName>
</protein>
<evidence type="ECO:0000256" key="25">
    <source>
        <dbReference type="ARBA" id="ARBA00044770"/>
    </source>
</evidence>
<accession>A0ABS7ECH1</accession>
<dbReference type="InterPro" id="IPR023346">
    <property type="entry name" value="Lysozyme-like_dom_sf"/>
</dbReference>
<dbReference type="Pfam" id="PF00912">
    <property type="entry name" value="Transgly"/>
    <property type="match status" value="1"/>
</dbReference>
<keyword evidence="9" id="KW-0997">Cell inner membrane</keyword>
<evidence type="ECO:0000256" key="9">
    <source>
        <dbReference type="ARBA" id="ARBA00022519"/>
    </source>
</evidence>
<keyword evidence="17" id="KW-0735">Signal-anchor</keyword>
<feature type="domain" description="Glycosyl transferase family 51" evidence="29">
    <location>
        <begin position="55"/>
        <end position="229"/>
    </location>
</feature>
<comment type="pathway">
    <text evidence="3">Cell wall biogenesis; peptidoglycan biosynthesis.</text>
</comment>
<evidence type="ECO:0000256" key="1">
    <source>
        <dbReference type="ARBA" id="ARBA00002624"/>
    </source>
</evidence>
<sequence>MKLLRTLFVFSFGCGVLGLLVAIAVAVYFSRDLPDVSELKDVQLQTPMLVYTKDGVLISQFGEKRRIPLAIEQIPQQMKDAFLAVEDARFYEHPGIDFIGVTRAFVSLVLTGEKRQGASTITMQVARNFYLTRDKTYRRKIREILLAWRIEQLLTKDQILELYLNKIPLGQRAHGVGAAAEVYFGKTVDELTLPEIAMIAGLPKAPSVLNPIYSVDNAVERRNVVLSRMLAVEAISEEEYQSAKHALLEGKYHGPSIEMNAPYVAEMARQYMVEKYGEEQAYTSGFKVYTTIDSKLQQGAIDAVVQNLLDYDHRHGFRGPIANPWLVQQDDQEDPVLVLPETPWTQQQMLDYLKPFRGYQRLQPAMITEVGEQSATVLTRRGITGSINWQGMNWARRFITDERQGAAPKVAADILQQGDVVMVEAAADSMFALSQLPEASAALIALNPQDASIQALVGGFSFGQSQYNRAYQAKRQMGSNIKPFIYSAAFNHGYSLASLVADAPISHWDASSGVAWRPKNSPEVYDGDTRLRLGLAQSKNVMSVRLLRAVGVQNIRQHLSKFGFPLEDIPPNESLALGSASFTPLAVANGFAVIANGGYQVTSYLIDHIDDQHGNRLFKHQPLVACPECEQLDESMTEFDGLTEFASIAADQFVMCPAYPVDQNQQAPHVVSSTNTFLVTQAMNSAIWGGGNWSAGTGWNGTGWRAARALKRRDIAGKTGTTNDAKDAWFSGFHPGLVATSWIGFDDHKRKLGSTVANSNLGANQIVGKEFGAKTALPAWIKFMQVGLQNMPVQPFTAPDNIVSVRIDRASGLLTHSTDSSTRFEYFEAGTEPTQYAESISHPVDPFIESESQATDSADELF</sequence>
<evidence type="ECO:0000256" key="2">
    <source>
        <dbReference type="ARBA" id="ARBA00004249"/>
    </source>
</evidence>
<name>A0ABS7ECH1_9GAMM</name>
<evidence type="ECO:0000256" key="20">
    <source>
        <dbReference type="ARBA" id="ARBA00023136"/>
    </source>
</evidence>
<evidence type="ECO:0000256" key="26">
    <source>
        <dbReference type="ARBA" id="ARBA00049902"/>
    </source>
</evidence>
<feature type="transmembrane region" description="Helical" evidence="27">
    <location>
        <begin position="7"/>
        <end position="29"/>
    </location>
</feature>
<dbReference type="PANTHER" id="PTHR32282:SF27">
    <property type="entry name" value="PENICILLIN-BINDING PROTEIN 1A"/>
    <property type="match status" value="1"/>
</dbReference>
<dbReference type="EMBL" id="JAHZSS010000002">
    <property type="protein sequence ID" value="MBW8190024.1"/>
    <property type="molecule type" value="Genomic_DNA"/>
</dbReference>
<dbReference type="InterPro" id="IPR001264">
    <property type="entry name" value="Glyco_trans_51"/>
</dbReference>
<keyword evidence="14 27" id="KW-0812">Transmembrane</keyword>
<evidence type="ECO:0000256" key="15">
    <source>
        <dbReference type="ARBA" id="ARBA00022801"/>
    </source>
</evidence>
<comment type="function">
    <text evidence="1">Cell wall formation. Synthesis of cross-linked peptidoglycan from the lipid intermediates. The enzyme has a penicillin-insensitive transglycosylase N-terminal domain (formation of linear glycan strands) and a penicillin-sensitive transpeptidase C-terminal domain (cross-linking of the peptide subunits).</text>
</comment>
<dbReference type="InterPro" id="IPR050396">
    <property type="entry name" value="Glycosyltr_51/Transpeptidase"/>
</dbReference>
<dbReference type="PANTHER" id="PTHR32282">
    <property type="entry name" value="BINDING PROTEIN TRANSPEPTIDASE, PUTATIVE-RELATED"/>
    <property type="match status" value="1"/>
</dbReference>
<dbReference type="SUPFAM" id="SSF53955">
    <property type="entry name" value="Lysozyme-like"/>
    <property type="match status" value="1"/>
</dbReference>
<evidence type="ECO:0000256" key="5">
    <source>
        <dbReference type="ARBA" id="ARBA00007739"/>
    </source>
</evidence>
<evidence type="ECO:0000256" key="13">
    <source>
        <dbReference type="ARBA" id="ARBA00022679"/>
    </source>
</evidence>
<reference evidence="31" key="1">
    <citation type="submission" date="2021-07" db="EMBL/GenBank/DDBJ databases">
        <title>Neiella marina sp. nov., isolated from the intestinal content of sea cucumber Apostichopus japonicus.</title>
        <authorList>
            <person name="Bai X."/>
        </authorList>
    </citation>
    <scope>NUCLEOTIDE SEQUENCE</scope>
    <source>
        <strain evidence="31">126</strain>
    </source>
</reference>
<proteinExistence type="inferred from homology"/>
<gene>
    <name evidence="31" type="ORF">K0504_03170</name>
</gene>
<dbReference type="InterPro" id="IPR036950">
    <property type="entry name" value="PBP_transglycosylase"/>
</dbReference>
<comment type="similarity">
    <text evidence="4">In the C-terminal section; belongs to the transpeptidase family.</text>
</comment>
<keyword evidence="20 27" id="KW-0472">Membrane</keyword>
<dbReference type="NCBIfam" id="TIGR02074">
    <property type="entry name" value="PBP_1a_fam"/>
    <property type="match status" value="1"/>
</dbReference>
<evidence type="ECO:0000256" key="4">
    <source>
        <dbReference type="ARBA" id="ARBA00007090"/>
    </source>
</evidence>
<evidence type="ECO:0000256" key="14">
    <source>
        <dbReference type="ARBA" id="ARBA00022692"/>
    </source>
</evidence>
<keyword evidence="22" id="KW-0511">Multifunctional enzyme</keyword>
<evidence type="ECO:0000256" key="22">
    <source>
        <dbReference type="ARBA" id="ARBA00023268"/>
    </source>
</evidence>
<evidence type="ECO:0000256" key="24">
    <source>
        <dbReference type="ARBA" id="ARBA00034000"/>
    </source>
</evidence>
<comment type="catalytic activity">
    <reaction evidence="26">
        <text>[GlcNAc-(1-&gt;4)-Mur2Ac(oyl-L-Ala-gamma-D-Glu-L-Lys-D-Ala-D-Ala)](n)-di-trans,octa-cis-undecaprenyl diphosphate + beta-D-GlcNAc-(1-&gt;4)-Mur2Ac(oyl-L-Ala-gamma-D-Glu-L-Lys-D-Ala-D-Ala)-di-trans,octa-cis-undecaprenyl diphosphate = [GlcNAc-(1-&gt;4)-Mur2Ac(oyl-L-Ala-gamma-D-Glu-L-Lys-D-Ala-D-Ala)](n+1)-di-trans,octa-cis-undecaprenyl diphosphate + di-trans,octa-cis-undecaprenyl diphosphate + H(+)</text>
        <dbReference type="Rhea" id="RHEA:23708"/>
        <dbReference type="Rhea" id="RHEA-COMP:9602"/>
        <dbReference type="Rhea" id="RHEA-COMP:9603"/>
        <dbReference type="ChEBI" id="CHEBI:15378"/>
        <dbReference type="ChEBI" id="CHEBI:58405"/>
        <dbReference type="ChEBI" id="CHEBI:60033"/>
        <dbReference type="ChEBI" id="CHEBI:78435"/>
        <dbReference type="EC" id="2.4.99.28"/>
    </reaction>
</comment>
<keyword evidence="15" id="KW-0378">Hydrolase</keyword>
<dbReference type="Proteomes" id="UP001166251">
    <property type="component" value="Unassembled WGS sequence"/>
</dbReference>
<keyword evidence="8" id="KW-1003">Cell membrane</keyword>
<evidence type="ECO:0000259" key="30">
    <source>
        <dbReference type="Pfam" id="PF17092"/>
    </source>
</evidence>
<keyword evidence="19 27" id="KW-1133">Transmembrane helix</keyword>
<comment type="similarity">
    <text evidence="5">In the N-terminal section; belongs to the glycosyltransferase 51 family.</text>
</comment>
<keyword evidence="23" id="KW-0961">Cell wall biogenesis/degradation</keyword>